<organism evidence="5 6">
    <name type="scientific">Nostocoides japonicum T1-X7</name>
    <dbReference type="NCBI Taxonomy" id="1194083"/>
    <lineage>
        <taxon>Bacteria</taxon>
        <taxon>Bacillati</taxon>
        <taxon>Actinomycetota</taxon>
        <taxon>Actinomycetes</taxon>
        <taxon>Micrococcales</taxon>
        <taxon>Intrasporangiaceae</taxon>
        <taxon>Nostocoides</taxon>
    </lineage>
</organism>
<dbReference type="Proteomes" id="UP000035721">
    <property type="component" value="Unassembled WGS sequence"/>
</dbReference>
<proteinExistence type="predicted"/>
<dbReference type="InterPro" id="IPR050482">
    <property type="entry name" value="Sensor_HK_TwoCompSys"/>
</dbReference>
<name>A0A077LWA1_9MICO</name>
<comment type="caution">
    <text evidence="5">The sequence shown here is derived from an EMBL/GenBank/DDBJ whole genome shotgun (WGS) entry which is preliminary data.</text>
</comment>
<feature type="transmembrane region" description="Helical" evidence="4">
    <location>
        <begin position="81"/>
        <end position="102"/>
    </location>
</feature>
<feature type="transmembrane region" description="Helical" evidence="4">
    <location>
        <begin position="20"/>
        <end position="45"/>
    </location>
</feature>
<feature type="transmembrane region" description="Helical" evidence="4">
    <location>
        <begin position="336"/>
        <end position="352"/>
    </location>
</feature>
<dbReference type="PANTHER" id="PTHR24421">
    <property type="entry name" value="NITRATE/NITRITE SENSOR PROTEIN NARX-RELATED"/>
    <property type="match status" value="1"/>
</dbReference>
<accession>A0A077LWA1</accession>
<evidence type="ECO:0000313" key="6">
    <source>
        <dbReference type="Proteomes" id="UP000035721"/>
    </source>
</evidence>
<dbReference type="GO" id="GO:0016301">
    <property type="term" value="F:kinase activity"/>
    <property type="evidence" value="ECO:0007669"/>
    <property type="project" value="UniProtKB-KW"/>
</dbReference>
<dbReference type="RefSeq" id="WP_048554927.1">
    <property type="nucleotide sequence ID" value="NZ_HF570958.1"/>
</dbReference>
<keyword evidence="4" id="KW-1133">Transmembrane helix</keyword>
<keyword evidence="4" id="KW-0812">Transmembrane</keyword>
<feature type="transmembrane region" description="Helical" evidence="4">
    <location>
        <begin position="274"/>
        <end position="294"/>
    </location>
</feature>
<feature type="transmembrane region" description="Helical" evidence="4">
    <location>
        <begin position="143"/>
        <end position="162"/>
    </location>
</feature>
<dbReference type="OrthoDB" id="5242012at2"/>
<reference evidence="5 6" key="1">
    <citation type="journal article" date="2013" name="ISME J.">
        <title>A metabolic model for members of the genus Tetrasphaera involved in enhanced biological phosphorus removal.</title>
        <authorList>
            <person name="Kristiansen R."/>
            <person name="Nguyen H.T.T."/>
            <person name="Saunders A.M."/>
            <person name="Nielsen J.L."/>
            <person name="Wimmer R."/>
            <person name="Le V.Q."/>
            <person name="McIlroy S.J."/>
            <person name="Petrovski S."/>
            <person name="Seviour R.J."/>
            <person name="Calteau A."/>
            <person name="Nielsen K.L."/>
            <person name="Nielsen P.H."/>
        </authorList>
    </citation>
    <scope>NUCLEOTIDE SEQUENCE [LARGE SCALE GENOMIC DNA]</scope>
    <source>
        <strain evidence="5 6">T1-X7</strain>
    </source>
</reference>
<evidence type="ECO:0000256" key="1">
    <source>
        <dbReference type="ARBA" id="ARBA00022679"/>
    </source>
</evidence>
<keyword evidence="4" id="KW-0472">Membrane</keyword>
<protein>
    <submittedName>
        <fullName evidence="5">Putative signal transduction histidine kinase</fullName>
    </submittedName>
</protein>
<keyword evidence="1" id="KW-0808">Transferase</keyword>
<dbReference type="GO" id="GO:0000160">
    <property type="term" value="P:phosphorelay signal transduction system"/>
    <property type="evidence" value="ECO:0007669"/>
    <property type="project" value="UniProtKB-KW"/>
</dbReference>
<dbReference type="SUPFAM" id="SSF55781">
    <property type="entry name" value="GAF domain-like"/>
    <property type="match status" value="1"/>
</dbReference>
<evidence type="ECO:0000256" key="4">
    <source>
        <dbReference type="SAM" id="Phobius"/>
    </source>
</evidence>
<evidence type="ECO:0000256" key="3">
    <source>
        <dbReference type="ARBA" id="ARBA00023012"/>
    </source>
</evidence>
<evidence type="ECO:0000313" key="5">
    <source>
        <dbReference type="EMBL" id="CCH78011.1"/>
    </source>
</evidence>
<feature type="transmembrane region" description="Helical" evidence="4">
    <location>
        <begin position="306"/>
        <end position="330"/>
    </location>
</feature>
<dbReference type="EMBL" id="CAJB01000158">
    <property type="protein sequence ID" value="CCH78011.1"/>
    <property type="molecule type" value="Genomic_DNA"/>
</dbReference>
<feature type="transmembrane region" description="Helical" evidence="4">
    <location>
        <begin position="206"/>
        <end position="222"/>
    </location>
</feature>
<keyword evidence="6" id="KW-1185">Reference proteome</keyword>
<dbReference type="STRING" id="1194083.BN12_2400025"/>
<dbReference type="InterPro" id="IPR036890">
    <property type="entry name" value="HATPase_C_sf"/>
</dbReference>
<dbReference type="Gene3D" id="3.30.565.10">
    <property type="entry name" value="Histidine kinase-like ATPase, C-terminal domain"/>
    <property type="match status" value="1"/>
</dbReference>
<sequence>MSSSLPAPGGGRRRTLDTAYLVLASLYVAGLVLWLLLGLLPPLAASSSATMEVLSRLARGTGSVATIAHGALMAIPEAAGWGIVSVEYAFSILNLGLGLVLLCRRPRDVVPRLLSLGFMGTAATFNAPSHVVFHLLVNAPLVTAVHFTFHIVSGVAYVWAVILFPDGRLPVTVGRGGRDTGLLALVTTIAIAVVCYRSSFVAHPPFFVAFFGVLIPVAGIPAQLVRLRRFEPGMPQWQQSRLLVIALVPALAAASVWLLARAAGWTWVASVVEANFPTVFALVPIILAVGILRFRLWDVDRLVSRGIVFAGLAALVGIAYGAALLVAKWLVGDTSLVGAVALTAVAVAAYPVRRLGSRLANRAVFGERLSPPEALRVLAHQLTSSGDPARDLVDVVVAATRCSGAALWLLDGTELVRAAAAGAIDEGPTRLPLVGDSEDAVRAALAPAPCEPVRHDGRLVAALTLAVPPGIRLPRVEQSLVRDLAAHAGLLVTNARLTRDLARQLVVVRTVADDLTMSRAQVVAAQDTERRRLERDLHDGAQQELVAALLRIGTLTSRSTEEISSQEIGDLRRLLGRTRTSIAELAHGSPPEPLVRRGLAGALSESATTLAAAGIAVSVDDRTAGIDLPSEARTALYYCGVEALQNIAKHSRARQAVVLLGADEHDIVLSVADDGVGIRSGAARAEPGLEHLGERLAPIGGTARLATTQTGVTVEFRVPRVPSPPEALS</sequence>
<dbReference type="AlphaFoldDB" id="A0A077LWA1"/>
<feature type="transmembrane region" description="Helical" evidence="4">
    <location>
        <begin position="114"/>
        <end position="137"/>
    </location>
</feature>
<feature type="transmembrane region" description="Helical" evidence="4">
    <location>
        <begin position="182"/>
        <end position="200"/>
    </location>
</feature>
<keyword evidence="3" id="KW-0902">Two-component regulatory system</keyword>
<feature type="transmembrane region" description="Helical" evidence="4">
    <location>
        <begin position="242"/>
        <end position="268"/>
    </location>
</feature>
<dbReference type="SUPFAM" id="SSF55874">
    <property type="entry name" value="ATPase domain of HSP90 chaperone/DNA topoisomerase II/histidine kinase"/>
    <property type="match status" value="1"/>
</dbReference>
<gene>
    <name evidence="5" type="ORF">BN12_2400025</name>
</gene>
<keyword evidence="2 5" id="KW-0418">Kinase</keyword>
<dbReference type="CDD" id="cd16917">
    <property type="entry name" value="HATPase_UhpB-NarQ-NarX-like"/>
    <property type="match status" value="1"/>
</dbReference>
<evidence type="ECO:0000256" key="2">
    <source>
        <dbReference type="ARBA" id="ARBA00022777"/>
    </source>
</evidence>